<dbReference type="GO" id="GO:0009007">
    <property type="term" value="F:site-specific DNA-methyltransferase (adenine-specific) activity"/>
    <property type="evidence" value="ECO:0007669"/>
    <property type="project" value="UniProtKB-EC"/>
</dbReference>
<sequence>MDYLYFFIEKAVDLLREEGILVYLTTDYWLVADGAKTLRKTLREEGEFLYFQDYHISLFEGALGQHNLLFVWRKGKKEVPFSFRRRKEVFFEAGRNLRKKWKYLSLASRYSKTASVH</sequence>
<comment type="caution">
    <text evidence="2">The sequence shown here is derived from an EMBL/GenBank/DDBJ whole genome shotgun (WGS) entry which is preliminary data.</text>
</comment>
<dbReference type="GO" id="GO:0006304">
    <property type="term" value="P:DNA modification"/>
    <property type="evidence" value="ECO:0007669"/>
    <property type="project" value="InterPro"/>
</dbReference>
<dbReference type="EMBL" id="AUZI01000012">
    <property type="protein sequence ID" value="KID49465.1"/>
    <property type="molecule type" value="Genomic_DNA"/>
</dbReference>
<accession>A0A0B4ER34</accession>
<dbReference type="InterPro" id="IPR029063">
    <property type="entry name" value="SAM-dependent_MTases_sf"/>
</dbReference>
<dbReference type="InterPro" id="IPR011639">
    <property type="entry name" value="MethylTrfase_TaqI-like_dom"/>
</dbReference>
<dbReference type="PATRIC" id="fig|1226633.4.peg.966"/>
<feature type="domain" description="Type II methyltransferase M.TaqI-like" evidence="1">
    <location>
        <begin position="2"/>
        <end position="48"/>
    </location>
</feature>
<name>A0A0B4ER34_9FUSO</name>
<reference evidence="2 3" key="1">
    <citation type="submission" date="2013-08" db="EMBL/GenBank/DDBJ databases">
        <title>An opportunistic ruminal bacterium that causes liver abscesses in cattle.</title>
        <authorList>
            <person name="Benahmed F.H."/>
            <person name="Rasmussen M."/>
            <person name="Harbottle H."/>
            <person name="Soppet D."/>
            <person name="Nagaraja T.G."/>
            <person name="Davidson M."/>
        </authorList>
    </citation>
    <scope>NUCLEOTIDE SEQUENCE [LARGE SCALE GENOMIC DNA]</scope>
    <source>
        <strain evidence="2 3">B35</strain>
    </source>
</reference>
<dbReference type="SUPFAM" id="SSF53335">
    <property type="entry name" value="S-adenosyl-L-methionine-dependent methyltransferases"/>
    <property type="match status" value="1"/>
</dbReference>
<dbReference type="AlphaFoldDB" id="A0A0B4ER34"/>
<dbReference type="Gene3D" id="3.40.50.150">
    <property type="entry name" value="Vaccinia Virus protein VP39"/>
    <property type="match status" value="1"/>
</dbReference>
<proteinExistence type="predicted"/>
<evidence type="ECO:0000313" key="3">
    <source>
        <dbReference type="Proteomes" id="UP000031184"/>
    </source>
</evidence>
<evidence type="ECO:0000313" key="2">
    <source>
        <dbReference type="EMBL" id="KID49465.1"/>
    </source>
</evidence>
<evidence type="ECO:0000259" key="1">
    <source>
        <dbReference type="Pfam" id="PF07669"/>
    </source>
</evidence>
<dbReference type="Proteomes" id="UP000031184">
    <property type="component" value="Unassembled WGS sequence"/>
</dbReference>
<dbReference type="Pfam" id="PF07669">
    <property type="entry name" value="Eco57I"/>
    <property type="match status" value="1"/>
</dbReference>
<protein>
    <recommendedName>
        <fullName evidence="1">Type II methyltransferase M.TaqI-like domain-containing protein</fullName>
    </recommendedName>
</protein>
<gene>
    <name evidence="2" type="ORF">C095_04770</name>
</gene>
<organism evidence="2 3">
    <name type="scientific">Fusobacterium necrophorum subsp. funduliforme B35</name>
    <dbReference type="NCBI Taxonomy" id="1226633"/>
    <lineage>
        <taxon>Bacteria</taxon>
        <taxon>Fusobacteriati</taxon>
        <taxon>Fusobacteriota</taxon>
        <taxon>Fusobacteriia</taxon>
        <taxon>Fusobacteriales</taxon>
        <taxon>Fusobacteriaceae</taxon>
        <taxon>Fusobacterium</taxon>
    </lineage>
</organism>